<dbReference type="EMBL" id="JASDAP010000004">
    <property type="protein sequence ID" value="KAK1904022.1"/>
    <property type="molecule type" value="Genomic_DNA"/>
</dbReference>
<comment type="caution">
    <text evidence="7">The sequence shown here is derived from an EMBL/GenBank/DDBJ whole genome shotgun (WGS) entry which is preliminary data.</text>
</comment>
<evidence type="ECO:0000256" key="5">
    <source>
        <dbReference type="SAM" id="Phobius"/>
    </source>
</evidence>
<evidence type="ECO:0000256" key="2">
    <source>
        <dbReference type="ARBA" id="ARBA00022737"/>
    </source>
</evidence>
<feature type="non-terminal residue" evidence="7">
    <location>
        <position position="1"/>
    </location>
</feature>
<dbReference type="AlphaFoldDB" id="A0AAD9CML8"/>
<keyword evidence="5" id="KW-1133">Transmembrane helix</keyword>
<dbReference type="GO" id="GO:0048666">
    <property type="term" value="P:neuron development"/>
    <property type="evidence" value="ECO:0007669"/>
    <property type="project" value="TreeGrafter"/>
</dbReference>
<keyword evidence="8" id="KW-1185">Reference proteome</keyword>
<evidence type="ECO:0000313" key="7">
    <source>
        <dbReference type="EMBL" id="KAK1904022.1"/>
    </source>
</evidence>
<feature type="transmembrane region" description="Helical" evidence="5">
    <location>
        <begin position="311"/>
        <end position="335"/>
    </location>
</feature>
<dbReference type="InterPro" id="IPR009471">
    <property type="entry name" value="Ten_N"/>
</dbReference>
<dbReference type="PANTHER" id="PTHR11219:SF8">
    <property type="entry name" value="TENEURIN-2"/>
    <property type="match status" value="1"/>
</dbReference>
<dbReference type="GO" id="GO:0042803">
    <property type="term" value="F:protein homodimerization activity"/>
    <property type="evidence" value="ECO:0007669"/>
    <property type="project" value="TreeGrafter"/>
</dbReference>
<dbReference type="PROSITE" id="PS51361">
    <property type="entry name" value="TENEURIN_N"/>
    <property type="match status" value="1"/>
</dbReference>
<dbReference type="InterPro" id="IPR051216">
    <property type="entry name" value="Teneurin"/>
</dbReference>
<evidence type="ECO:0000256" key="3">
    <source>
        <dbReference type="ARBA" id="ARBA00023157"/>
    </source>
</evidence>
<dbReference type="GO" id="GO:0007165">
    <property type="term" value="P:signal transduction"/>
    <property type="evidence" value="ECO:0007669"/>
    <property type="project" value="InterPro"/>
</dbReference>
<evidence type="ECO:0000256" key="4">
    <source>
        <dbReference type="SAM" id="MobiDB-lite"/>
    </source>
</evidence>
<keyword evidence="3" id="KW-1015">Disulfide bond</keyword>
<feature type="non-terminal residue" evidence="7">
    <location>
        <position position="440"/>
    </location>
</feature>
<organism evidence="7 8">
    <name type="scientific">Dissostichus eleginoides</name>
    <name type="common">Patagonian toothfish</name>
    <name type="synonym">Dissostichus amissus</name>
    <dbReference type="NCBI Taxonomy" id="100907"/>
    <lineage>
        <taxon>Eukaryota</taxon>
        <taxon>Metazoa</taxon>
        <taxon>Chordata</taxon>
        <taxon>Craniata</taxon>
        <taxon>Vertebrata</taxon>
        <taxon>Euteleostomi</taxon>
        <taxon>Actinopterygii</taxon>
        <taxon>Neopterygii</taxon>
        <taxon>Teleostei</taxon>
        <taxon>Neoteleostei</taxon>
        <taxon>Acanthomorphata</taxon>
        <taxon>Eupercaria</taxon>
        <taxon>Perciformes</taxon>
        <taxon>Notothenioidei</taxon>
        <taxon>Nototheniidae</taxon>
        <taxon>Dissostichus</taxon>
    </lineage>
</organism>
<dbReference type="PANTHER" id="PTHR11219">
    <property type="entry name" value="TENEURIN AND N-ACETYLGLUCOSAMINE-1-PHOSPHODIESTER ALPHA-N-ACETYLGLUCOSAMINIDASE"/>
    <property type="match status" value="1"/>
</dbReference>
<feature type="region of interest" description="Disordered" evidence="4">
    <location>
        <begin position="171"/>
        <end position="233"/>
    </location>
</feature>
<dbReference type="GO" id="GO:0016020">
    <property type="term" value="C:membrane"/>
    <property type="evidence" value="ECO:0007669"/>
    <property type="project" value="InterPro"/>
</dbReference>
<keyword evidence="1" id="KW-0245">EGF-like domain</keyword>
<dbReference type="GO" id="GO:0043005">
    <property type="term" value="C:neuron projection"/>
    <property type="evidence" value="ECO:0007669"/>
    <property type="project" value="TreeGrafter"/>
</dbReference>
<dbReference type="GO" id="GO:0007157">
    <property type="term" value="P:heterophilic cell-cell adhesion via plasma membrane cell adhesion molecules"/>
    <property type="evidence" value="ECO:0007669"/>
    <property type="project" value="TreeGrafter"/>
</dbReference>
<keyword evidence="5" id="KW-0812">Transmembrane</keyword>
<accession>A0AAD9CML8</accession>
<dbReference type="Pfam" id="PF23093">
    <property type="entry name" value="GBD_Tenm3"/>
    <property type="match status" value="1"/>
</dbReference>
<dbReference type="GO" id="GO:0046982">
    <property type="term" value="F:protein heterodimerization activity"/>
    <property type="evidence" value="ECO:0007669"/>
    <property type="project" value="TreeGrafter"/>
</dbReference>
<feature type="region of interest" description="Disordered" evidence="4">
    <location>
        <begin position="1"/>
        <end position="21"/>
    </location>
</feature>
<proteinExistence type="predicted"/>
<dbReference type="GO" id="GO:0050839">
    <property type="term" value="F:cell adhesion molecule binding"/>
    <property type="evidence" value="ECO:0007669"/>
    <property type="project" value="TreeGrafter"/>
</dbReference>
<feature type="compositionally biased region" description="Polar residues" evidence="4">
    <location>
        <begin position="198"/>
        <end position="209"/>
    </location>
</feature>
<evidence type="ECO:0000259" key="6">
    <source>
        <dbReference type="PROSITE" id="PS51361"/>
    </source>
</evidence>
<feature type="domain" description="Teneurin N-terminal" evidence="6">
    <location>
        <begin position="1"/>
        <end position="310"/>
    </location>
</feature>
<protein>
    <submittedName>
        <fullName evidence="7">Teneurin-2</fullName>
    </submittedName>
</protein>
<keyword evidence="5" id="KW-0472">Membrane</keyword>
<evidence type="ECO:0000313" key="8">
    <source>
        <dbReference type="Proteomes" id="UP001228049"/>
    </source>
</evidence>
<reference evidence="7" key="1">
    <citation type="submission" date="2023-04" db="EMBL/GenBank/DDBJ databases">
        <title>Chromosome-level genome of Chaenocephalus aceratus.</title>
        <authorList>
            <person name="Park H."/>
        </authorList>
    </citation>
    <scope>NUCLEOTIDE SEQUENCE</scope>
    <source>
        <strain evidence="7">DE</strain>
        <tissue evidence="7">Muscle</tissue>
    </source>
</reference>
<name>A0AAD9CML8_DISEL</name>
<keyword evidence="2" id="KW-0677">Repeat</keyword>
<dbReference type="Pfam" id="PF06484">
    <property type="entry name" value="Ten_N"/>
    <property type="match status" value="1"/>
</dbReference>
<evidence type="ECO:0000256" key="1">
    <source>
        <dbReference type="ARBA" id="ARBA00022536"/>
    </source>
</evidence>
<dbReference type="Proteomes" id="UP001228049">
    <property type="component" value="Unassembled WGS sequence"/>
</dbReference>
<gene>
    <name evidence="7" type="ORF">KUDE01_011207</name>
</gene>
<dbReference type="InterPro" id="IPR057629">
    <property type="entry name" value="Teneurin1-4_GBD"/>
</dbReference>
<sequence length="440" mass="46593">GMPGAPAGEKLPPLPPGASPRGLILAPVPGLVRGMTGERERNGVAGDWLGIGSANVYVGILSGSEHLSGNTGRAETANRSVADRSWKELASRGTLDRIKWHLFFGAMWVTPASQWQPGGISVGVVIIDAAHESLDGQISKLKGAGAFATSTRLSSSHTLFLFSSNAREMTNARGAANHHSQSTLRPPLPPPHNHHTLSHQSANSLNRNTLRGGRNPIHAPAPGPGDGPTTPESVQLQDSWVLNSNVPLETRHFLFKTSSGTTPLFSSSSPGYPLTSGTVYSPPPRLLPRNTFSRSAFKLKKPSKYCSWKCAAVSAITAAALLAILLSYFIAINVLGLTWQLKPSDGPVLNNGLGAGLPVNSDVATLPSGGRGSWAGRNSSIDTGTIEVGRRVTQEVPPGVFWRSLLHLSQPQFLKFNISLGKDALFGVYIRKGLPPSHAQ</sequence>